<dbReference type="SUPFAM" id="SSF52728">
    <property type="entry name" value="PTS IIb component"/>
    <property type="match status" value="1"/>
</dbReference>
<keyword evidence="4" id="KW-0762">Sugar transport</keyword>
<comment type="subcellular location">
    <subcellularLocation>
        <location evidence="1">Cytoplasm</location>
    </subcellularLocation>
</comment>
<dbReference type="Proteomes" id="UP000245912">
    <property type="component" value="Unassembled WGS sequence"/>
</dbReference>
<evidence type="ECO:0000256" key="7">
    <source>
        <dbReference type="ARBA" id="ARBA00022777"/>
    </source>
</evidence>
<accession>A0A2T8TGB3</accession>
<dbReference type="GO" id="GO:0016301">
    <property type="term" value="F:kinase activity"/>
    <property type="evidence" value="ECO:0007669"/>
    <property type="project" value="UniProtKB-KW"/>
</dbReference>
<gene>
    <name evidence="9" type="ORF">C4860_00325</name>
</gene>
<dbReference type="InterPro" id="IPR036667">
    <property type="entry name" value="PTS_IIB_sorbose-sp_sf"/>
</dbReference>
<evidence type="ECO:0000313" key="10">
    <source>
        <dbReference type="Proteomes" id="UP000245912"/>
    </source>
</evidence>
<dbReference type="RefSeq" id="WP_000108906.1">
    <property type="nucleotide sequence ID" value="NZ_CP092075.1"/>
</dbReference>
<evidence type="ECO:0000256" key="4">
    <source>
        <dbReference type="ARBA" id="ARBA00022597"/>
    </source>
</evidence>
<keyword evidence="2" id="KW-0813">Transport</keyword>
<comment type="caution">
    <text evidence="9">The sequence shown here is derived from an EMBL/GenBank/DDBJ whole genome shotgun (WGS) entry which is preliminary data.</text>
</comment>
<dbReference type="Pfam" id="PF03830">
    <property type="entry name" value="PTSIIB_sorb"/>
    <property type="match status" value="1"/>
</dbReference>
<dbReference type="EMBL" id="QDLQ01000001">
    <property type="protein sequence ID" value="PVJ00700.1"/>
    <property type="molecule type" value="Genomic_DNA"/>
</dbReference>
<keyword evidence="6" id="KW-0598">Phosphotransferase system</keyword>
<evidence type="ECO:0000256" key="5">
    <source>
        <dbReference type="ARBA" id="ARBA00022679"/>
    </source>
</evidence>
<keyword evidence="5" id="KW-0808">Transferase</keyword>
<keyword evidence="7" id="KW-0418">Kinase</keyword>
<evidence type="ECO:0000256" key="3">
    <source>
        <dbReference type="ARBA" id="ARBA00022490"/>
    </source>
</evidence>
<evidence type="ECO:0000313" key="9">
    <source>
        <dbReference type="EMBL" id="PVJ00700.1"/>
    </source>
</evidence>
<keyword evidence="3" id="KW-0963">Cytoplasm</keyword>
<dbReference type="GO" id="GO:0005737">
    <property type="term" value="C:cytoplasm"/>
    <property type="evidence" value="ECO:0007669"/>
    <property type="project" value="UniProtKB-SubCell"/>
</dbReference>
<protein>
    <submittedName>
        <fullName evidence="9">PTS mannose/fructose/sorbose transporter subunit IIB</fullName>
    </submittedName>
</protein>
<evidence type="ECO:0000256" key="1">
    <source>
        <dbReference type="ARBA" id="ARBA00004496"/>
    </source>
</evidence>
<name>A0A2T8TGB3_SALER</name>
<evidence type="ECO:0000259" key="8">
    <source>
        <dbReference type="PROSITE" id="PS51101"/>
    </source>
</evidence>
<dbReference type="InterPro" id="IPR004720">
    <property type="entry name" value="PTS_IIB_sorbose-sp"/>
</dbReference>
<proteinExistence type="predicted"/>
<dbReference type="PROSITE" id="PS51101">
    <property type="entry name" value="PTS_EIIB_TYPE_4"/>
    <property type="match status" value="1"/>
</dbReference>
<sequence length="160" mass="17781">MSTVSLLRIDDRLIHGQVMTGWVKHINATKIIIIDDELVHDDFMISVLEMAVPNHMTLNIFNVAQAIDVLSNIKDDGEDDKIIILVKSPIPVLALLQGGVNFEELIVGGMGVNEKRSRLYRNLAASDVERAAFREIDQLGVPINIKVLPSDAPMELIPYL</sequence>
<dbReference type="Gene3D" id="3.40.35.10">
    <property type="entry name" value="Phosphotransferase system, sorbose subfamily IIB component"/>
    <property type="match status" value="1"/>
</dbReference>
<dbReference type="GO" id="GO:0008982">
    <property type="term" value="F:protein-N(PI)-phosphohistidine-sugar phosphotransferase activity"/>
    <property type="evidence" value="ECO:0007669"/>
    <property type="project" value="InterPro"/>
</dbReference>
<reference evidence="9 10" key="1">
    <citation type="submission" date="2018-04" db="EMBL/GenBank/DDBJ databases">
        <title>Serotype diversity and antimicrobial resistance among Salmonella enterica isolated from patients at an equine referral hospital.</title>
        <authorList>
            <person name="Leon I.M."/>
            <person name="Lawhon S.D."/>
            <person name="Norman K.N."/>
            <person name="Threadgill D.S."/>
            <person name="Ohta N."/>
            <person name="Vinasco J."/>
            <person name="Scott H.M."/>
        </authorList>
    </citation>
    <scope>NUCLEOTIDE SEQUENCE [LARGE SCALE GENOMIC DNA]</scope>
    <source>
        <strain evidence="9 10">235</strain>
    </source>
</reference>
<organism evidence="9 10">
    <name type="scientific">Salmonella enterica</name>
    <name type="common">Salmonella choleraesuis</name>
    <dbReference type="NCBI Taxonomy" id="28901"/>
    <lineage>
        <taxon>Bacteria</taxon>
        <taxon>Pseudomonadati</taxon>
        <taxon>Pseudomonadota</taxon>
        <taxon>Gammaproteobacteria</taxon>
        <taxon>Enterobacterales</taxon>
        <taxon>Enterobacteriaceae</taxon>
        <taxon>Salmonella</taxon>
    </lineage>
</organism>
<dbReference type="GO" id="GO:0009401">
    <property type="term" value="P:phosphoenolpyruvate-dependent sugar phosphotransferase system"/>
    <property type="evidence" value="ECO:0007669"/>
    <property type="project" value="UniProtKB-KW"/>
</dbReference>
<evidence type="ECO:0000256" key="6">
    <source>
        <dbReference type="ARBA" id="ARBA00022683"/>
    </source>
</evidence>
<evidence type="ECO:0000256" key="2">
    <source>
        <dbReference type="ARBA" id="ARBA00022448"/>
    </source>
</evidence>
<feature type="domain" description="PTS EIIB type-4" evidence="8">
    <location>
        <begin position="1"/>
        <end position="160"/>
    </location>
</feature>
<dbReference type="AlphaFoldDB" id="A0A2T8TGB3"/>